<evidence type="ECO:0000313" key="2">
    <source>
        <dbReference type="Proteomes" id="UP000469949"/>
    </source>
</evidence>
<sequence>MHERKSVPVFEGFRGRAVKNEVFESAGFTNPSSGPTF</sequence>
<dbReference type="AlphaFoldDB" id="A0A833J2I2"/>
<reference evidence="1 2" key="1">
    <citation type="submission" date="2019-10" db="EMBL/GenBank/DDBJ databases">
        <title>Draft Genome Sequence of the Caffeine Degrading Methylotroph Methylorubrum populi PINKEL.</title>
        <authorList>
            <person name="Dawson S.C."/>
            <person name="Zhang X."/>
            <person name="Wright M.E."/>
            <person name="Sharma G."/>
            <person name="Langner J.T."/>
            <person name="Ditty J.L."/>
            <person name="Subuyuj G.A."/>
        </authorList>
    </citation>
    <scope>NUCLEOTIDE SEQUENCE [LARGE SCALE GENOMIC DNA]</scope>
    <source>
        <strain evidence="1 2">Pinkel</strain>
    </source>
</reference>
<name>A0A833J2I2_9HYPH</name>
<proteinExistence type="predicted"/>
<dbReference type="EMBL" id="WEKV01000018">
    <property type="protein sequence ID" value="KAB7783310.1"/>
    <property type="molecule type" value="Genomic_DNA"/>
</dbReference>
<protein>
    <submittedName>
        <fullName evidence="1">Uncharacterized protein</fullName>
    </submittedName>
</protein>
<comment type="caution">
    <text evidence="1">The sequence shown here is derived from an EMBL/GenBank/DDBJ whole genome shotgun (WGS) entry which is preliminary data.</text>
</comment>
<gene>
    <name evidence="1" type="ORF">F8B43_4604</name>
</gene>
<accession>A0A833J2I2</accession>
<dbReference type="Proteomes" id="UP000469949">
    <property type="component" value="Unassembled WGS sequence"/>
</dbReference>
<evidence type="ECO:0000313" key="1">
    <source>
        <dbReference type="EMBL" id="KAB7783310.1"/>
    </source>
</evidence>
<organism evidence="1 2">
    <name type="scientific">Methylorubrum populi</name>
    <dbReference type="NCBI Taxonomy" id="223967"/>
    <lineage>
        <taxon>Bacteria</taxon>
        <taxon>Pseudomonadati</taxon>
        <taxon>Pseudomonadota</taxon>
        <taxon>Alphaproteobacteria</taxon>
        <taxon>Hyphomicrobiales</taxon>
        <taxon>Methylobacteriaceae</taxon>
        <taxon>Methylorubrum</taxon>
    </lineage>
</organism>